<gene>
    <name evidence="3" type="ORF">LKD37_06125</name>
</gene>
<accession>A0AAE3DF08</accession>
<dbReference type="PROSITE" id="PS51482">
    <property type="entry name" value="DEGV"/>
    <property type="match status" value="1"/>
</dbReference>
<evidence type="ECO:0000313" key="4">
    <source>
        <dbReference type="Proteomes" id="UP001199319"/>
    </source>
</evidence>
<dbReference type="RefSeq" id="WP_302928393.1">
    <property type="nucleotide sequence ID" value="NZ_JAJEPW010000013.1"/>
</dbReference>
<evidence type="ECO:0000256" key="2">
    <source>
        <dbReference type="ARBA" id="ARBA00023121"/>
    </source>
</evidence>
<comment type="function">
    <text evidence="1">May bind long-chain fatty acids, such as palmitate, and may play a role in lipid transport or fatty acid metabolism.</text>
</comment>
<dbReference type="SUPFAM" id="SSF82549">
    <property type="entry name" value="DAK1/DegV-like"/>
    <property type="match status" value="1"/>
</dbReference>
<dbReference type="InterPro" id="IPR043168">
    <property type="entry name" value="DegV_C"/>
</dbReference>
<dbReference type="InterPro" id="IPR050270">
    <property type="entry name" value="DegV_domain_contain"/>
</dbReference>
<dbReference type="Proteomes" id="UP001199319">
    <property type="component" value="Unassembled WGS sequence"/>
</dbReference>
<dbReference type="Pfam" id="PF02645">
    <property type="entry name" value="DegV"/>
    <property type="match status" value="1"/>
</dbReference>
<dbReference type="InterPro" id="IPR003797">
    <property type="entry name" value="DegV"/>
</dbReference>
<dbReference type="Gene3D" id="3.30.1180.10">
    <property type="match status" value="1"/>
</dbReference>
<evidence type="ECO:0000256" key="1">
    <source>
        <dbReference type="ARBA" id="ARBA00003238"/>
    </source>
</evidence>
<keyword evidence="2" id="KW-0446">Lipid-binding</keyword>
<dbReference type="Gene3D" id="2.20.28.50">
    <property type="entry name" value="degv family protein"/>
    <property type="match status" value="1"/>
</dbReference>
<evidence type="ECO:0000313" key="3">
    <source>
        <dbReference type="EMBL" id="MCC2129096.1"/>
    </source>
</evidence>
<dbReference type="AlphaFoldDB" id="A0AAE3DF08"/>
<dbReference type="NCBIfam" id="TIGR00762">
    <property type="entry name" value="DegV"/>
    <property type="match status" value="1"/>
</dbReference>
<dbReference type="GO" id="GO:0008289">
    <property type="term" value="F:lipid binding"/>
    <property type="evidence" value="ECO:0007669"/>
    <property type="project" value="UniProtKB-KW"/>
</dbReference>
<comment type="caution">
    <text evidence="3">The sequence shown here is derived from an EMBL/GenBank/DDBJ whole genome shotgun (WGS) entry which is preliminary data.</text>
</comment>
<sequence length="291" mass="31947">MREYVLMTDSCCDLPDQMAKDLQLEVLPLTMHMDGQDYPNTLDGAAISNEEFYRRIRAGKMATTSAVNVGQFEDAMSAILEQGKDILCISFSSALSTTYQSACIAAETVLAKHPEGRIRVIDSLSASLGQGLLMYLTAHKKLEENLTLDQLGDWVEENKLHVCHWFTVDDLNYLKKGGRVSAATALVGTMLSIKPIMHTSDEGKLTVVGKARGRKSSLNTLIDTVGRLGINLQDQVMFICQADCQAEAETVAAQLKQRYGVKEVYINYIGPVIGSHTGPNTMGLFFVGTER</sequence>
<dbReference type="PANTHER" id="PTHR33434:SF3">
    <property type="entry name" value="DEGV DOMAIN-CONTAINING PROTEIN YITS"/>
    <property type="match status" value="1"/>
</dbReference>
<proteinExistence type="predicted"/>
<dbReference type="Gene3D" id="3.40.50.10440">
    <property type="entry name" value="Dihydroxyacetone kinase, domain 1"/>
    <property type="match status" value="1"/>
</dbReference>
<reference evidence="3" key="1">
    <citation type="submission" date="2021-10" db="EMBL/GenBank/DDBJ databases">
        <title>Anaerobic single-cell dispensing facilitates the cultivation of human gut bacteria.</title>
        <authorList>
            <person name="Afrizal A."/>
        </authorList>
    </citation>
    <scope>NUCLEOTIDE SEQUENCE</scope>
    <source>
        <strain evidence="3">CLA-AA-H272</strain>
    </source>
</reference>
<dbReference type="PANTHER" id="PTHR33434">
    <property type="entry name" value="DEGV DOMAIN-CONTAINING PROTEIN DR_1986-RELATED"/>
    <property type="match status" value="1"/>
</dbReference>
<dbReference type="EMBL" id="JAJEPW010000013">
    <property type="protein sequence ID" value="MCC2129096.1"/>
    <property type="molecule type" value="Genomic_DNA"/>
</dbReference>
<organism evidence="3 4">
    <name type="scientific">Brotocaccenecus cirricatena</name>
    <dbReference type="NCBI Taxonomy" id="3064195"/>
    <lineage>
        <taxon>Bacteria</taxon>
        <taxon>Bacillati</taxon>
        <taxon>Bacillota</taxon>
        <taxon>Clostridia</taxon>
        <taxon>Eubacteriales</taxon>
        <taxon>Oscillospiraceae</taxon>
        <taxon>Brotocaccenecus</taxon>
    </lineage>
</organism>
<protein>
    <submittedName>
        <fullName evidence="3">DegV family protein</fullName>
    </submittedName>
</protein>
<keyword evidence="4" id="KW-1185">Reference proteome</keyword>
<name>A0AAE3DF08_9FIRM</name>